<sequence>MKKYLFFTLTLIVMFTLTSCNSEEQSQRDVMEEEDITIKVAWWGGQPRHEYTTKIIEMFEAEHPNINIEPEFANWDDYWNNLEPMAAGNQLPDVLQMDMAFLSQYGEKGLLEDLSPYVEKGIIDVSSIDKSIVNSGKVGDKLFGFTIGINVLSVISNDILMNIAGVTIDEDSWTWDDMEQIAVDIKKTAGVYGSNGMHPPDIFFPYYLRTKGEQFYNNEGTALAYSDDQLFIDYFYRQLRLIDEGAFPTPDEVVAAGRTMETDFIVTGSTAITWNYSNQYASFDPLTNAPLTLHLPPEHLENKALFLKPSMLFSVPKSSKHKEEAAKFIHYFVSNVEANKLMKGERGVPVSSKVSEAIKPVLTEGEMKILNYVEKAKAMTDEFYPPDPVGSSQVMKVLKDISDEILFRKITPEEGAKKFRKQANEILQDNQ</sequence>
<evidence type="ECO:0000256" key="1">
    <source>
        <dbReference type="SAM" id="SignalP"/>
    </source>
</evidence>
<feature type="signal peptide" evidence="1">
    <location>
        <begin position="1"/>
        <end position="22"/>
    </location>
</feature>
<evidence type="ECO:0000313" key="3">
    <source>
        <dbReference type="Proteomes" id="UP001597318"/>
    </source>
</evidence>
<evidence type="ECO:0000313" key="2">
    <source>
        <dbReference type="EMBL" id="MFD2213490.1"/>
    </source>
</evidence>
<dbReference type="Pfam" id="PF01547">
    <property type="entry name" value="SBP_bac_1"/>
    <property type="match status" value="1"/>
</dbReference>
<dbReference type="EMBL" id="JBHUIK010000001">
    <property type="protein sequence ID" value="MFD2213490.1"/>
    <property type="molecule type" value="Genomic_DNA"/>
</dbReference>
<proteinExistence type="predicted"/>
<comment type="caution">
    <text evidence="2">The sequence shown here is derived from an EMBL/GenBank/DDBJ whole genome shotgun (WGS) entry which is preliminary data.</text>
</comment>
<dbReference type="PROSITE" id="PS51257">
    <property type="entry name" value="PROKAR_LIPOPROTEIN"/>
    <property type="match status" value="1"/>
</dbReference>
<dbReference type="PANTHER" id="PTHR43649">
    <property type="entry name" value="ARABINOSE-BINDING PROTEIN-RELATED"/>
    <property type="match status" value="1"/>
</dbReference>
<dbReference type="Gene3D" id="3.40.190.10">
    <property type="entry name" value="Periplasmic binding protein-like II"/>
    <property type="match status" value="2"/>
</dbReference>
<dbReference type="PANTHER" id="PTHR43649:SF11">
    <property type="entry name" value="ABC TRANSPORTER SUBSTRATE-BINDING PROTEIN YESO-RELATED"/>
    <property type="match status" value="1"/>
</dbReference>
<dbReference type="Proteomes" id="UP001597318">
    <property type="component" value="Unassembled WGS sequence"/>
</dbReference>
<dbReference type="InterPro" id="IPR050490">
    <property type="entry name" value="Bact_solute-bd_prot1"/>
</dbReference>
<reference evidence="3" key="1">
    <citation type="journal article" date="2019" name="Int. J. Syst. Evol. Microbiol.">
        <title>The Global Catalogue of Microorganisms (GCM) 10K type strain sequencing project: providing services to taxonomists for standard genome sequencing and annotation.</title>
        <authorList>
            <consortium name="The Broad Institute Genomics Platform"/>
            <consortium name="The Broad Institute Genome Sequencing Center for Infectious Disease"/>
            <person name="Wu L."/>
            <person name="Ma J."/>
        </authorList>
    </citation>
    <scope>NUCLEOTIDE SEQUENCE [LARGE SCALE GENOMIC DNA]</scope>
    <source>
        <strain evidence="3">CGMCC 1.15474</strain>
    </source>
</reference>
<dbReference type="SUPFAM" id="SSF53850">
    <property type="entry name" value="Periplasmic binding protein-like II"/>
    <property type="match status" value="1"/>
</dbReference>
<keyword evidence="3" id="KW-1185">Reference proteome</keyword>
<protein>
    <submittedName>
        <fullName evidence="2">ABC transporter substrate-binding protein</fullName>
    </submittedName>
</protein>
<organism evidence="2 3">
    <name type="scientific">Metabacillus endolithicus</name>
    <dbReference type="NCBI Taxonomy" id="1535204"/>
    <lineage>
        <taxon>Bacteria</taxon>
        <taxon>Bacillati</taxon>
        <taxon>Bacillota</taxon>
        <taxon>Bacilli</taxon>
        <taxon>Bacillales</taxon>
        <taxon>Bacillaceae</taxon>
        <taxon>Metabacillus</taxon>
    </lineage>
</organism>
<gene>
    <name evidence="2" type="ORF">ACFSKK_07250</name>
</gene>
<feature type="chain" id="PRO_5045733350" evidence="1">
    <location>
        <begin position="23"/>
        <end position="431"/>
    </location>
</feature>
<accession>A0ABW5BX24</accession>
<keyword evidence="1" id="KW-0732">Signal</keyword>
<dbReference type="InterPro" id="IPR006059">
    <property type="entry name" value="SBP"/>
</dbReference>
<dbReference type="RefSeq" id="WP_247340668.1">
    <property type="nucleotide sequence ID" value="NZ_CP095550.1"/>
</dbReference>
<name>A0ABW5BX24_9BACI</name>